<accession>A0A9X0I1D6</accession>
<dbReference type="OMA" id="ADWIFER"/>
<dbReference type="Proteomes" id="UP000053246">
    <property type="component" value="Unassembled WGS sequence"/>
</dbReference>
<dbReference type="Pfam" id="PF06912">
    <property type="entry name" value="DUF1275"/>
    <property type="match status" value="1"/>
</dbReference>
<dbReference type="EMBL" id="LMWI01000002">
    <property type="protein sequence ID" value="KUJ45050.1"/>
    <property type="molecule type" value="Genomic_DNA"/>
</dbReference>
<evidence type="ECO:0000256" key="1">
    <source>
        <dbReference type="SAM" id="Phobius"/>
    </source>
</evidence>
<gene>
    <name evidence="2" type="ORF">ADL17_18185</name>
</gene>
<keyword evidence="1" id="KW-0472">Membrane</keyword>
<comment type="caution">
    <text evidence="2">The sequence shown here is derived from an EMBL/GenBank/DDBJ whole genome shotgun (WGS) entry which is preliminary data.</text>
</comment>
<feature type="transmembrane region" description="Helical" evidence="1">
    <location>
        <begin position="111"/>
        <end position="129"/>
    </location>
</feature>
<dbReference type="PANTHER" id="PTHR37314:SF4">
    <property type="entry name" value="UPF0700 TRANSMEMBRANE PROTEIN YOAK"/>
    <property type="match status" value="1"/>
</dbReference>
<proteinExistence type="predicted"/>
<dbReference type="InterPro" id="IPR010699">
    <property type="entry name" value="DUF1275"/>
</dbReference>
<keyword evidence="1" id="KW-0812">Transmembrane</keyword>
<dbReference type="PANTHER" id="PTHR37314">
    <property type="entry name" value="SLR0142 PROTEIN"/>
    <property type="match status" value="1"/>
</dbReference>
<protein>
    <recommendedName>
        <fullName evidence="4">DUF1275 domain-containing protein</fullName>
    </recommendedName>
</protein>
<feature type="transmembrane region" description="Helical" evidence="1">
    <location>
        <begin position="79"/>
        <end position="96"/>
    </location>
</feature>
<feature type="transmembrane region" description="Helical" evidence="1">
    <location>
        <begin position="168"/>
        <end position="188"/>
    </location>
</feature>
<reference evidence="2 3" key="1">
    <citation type="submission" date="2015-10" db="EMBL/GenBank/DDBJ databases">
        <authorList>
            <person name="Ju K.-S."/>
            <person name="Doroghazi J.R."/>
            <person name="Metcalf W.W."/>
        </authorList>
    </citation>
    <scope>NUCLEOTIDE SEQUENCE [LARGE SCALE GENOMIC DNA]</scope>
    <source>
        <strain evidence="2 3">NRRL B-24793</strain>
    </source>
</reference>
<evidence type="ECO:0008006" key="4">
    <source>
        <dbReference type="Google" id="ProtNLM"/>
    </source>
</evidence>
<feature type="transmembrane region" description="Helical" evidence="1">
    <location>
        <begin position="194"/>
        <end position="213"/>
    </location>
</feature>
<feature type="transmembrane region" description="Helical" evidence="1">
    <location>
        <begin position="46"/>
        <end position="67"/>
    </location>
</feature>
<dbReference type="AlphaFoldDB" id="A0A9X0I1D6"/>
<sequence>MFALMLGTGLAGVVDAFAFLRYKVFVGIQTGNVAFVGMGLAGHLPAWPSAVASLVAFGLGGLLGAGLRKFPSIGPLRPPGWELLALLALLVLWGLVDRSLDSGRDSLTERTILTALCAFPVGILGGLVTRTFGVQTATSFQTGTVLRTTRGLADWIFERGDTSGARRIAGLGLLCLASYAIGGYVGAASEQRPIVTYVIAWALIVVMFVLALLKRQSRTP</sequence>
<evidence type="ECO:0000313" key="3">
    <source>
        <dbReference type="Proteomes" id="UP000053246"/>
    </source>
</evidence>
<keyword evidence="3" id="KW-1185">Reference proteome</keyword>
<name>A0A9X0I1D6_9ACTN</name>
<keyword evidence="1" id="KW-1133">Transmembrane helix</keyword>
<organism evidence="2 3">
    <name type="scientific">Micromonospora maris</name>
    <dbReference type="NCBI Taxonomy" id="1003110"/>
    <lineage>
        <taxon>Bacteria</taxon>
        <taxon>Bacillati</taxon>
        <taxon>Actinomycetota</taxon>
        <taxon>Actinomycetes</taxon>
        <taxon>Micromonosporales</taxon>
        <taxon>Micromonosporaceae</taxon>
        <taxon>Micromonospora</taxon>
    </lineage>
</organism>
<evidence type="ECO:0000313" key="2">
    <source>
        <dbReference type="EMBL" id="KUJ45050.1"/>
    </source>
</evidence>